<dbReference type="GO" id="GO:0006955">
    <property type="term" value="P:immune response"/>
    <property type="evidence" value="ECO:0007669"/>
    <property type="project" value="InterPro"/>
</dbReference>
<dbReference type="GO" id="GO:0008009">
    <property type="term" value="F:chemokine activity"/>
    <property type="evidence" value="ECO:0007669"/>
    <property type="project" value="InterPro"/>
</dbReference>
<dbReference type="GeneTree" id="ENSGT01140000282814"/>
<evidence type="ECO:0000256" key="1">
    <source>
        <dbReference type="SAM" id="Phobius"/>
    </source>
</evidence>
<feature type="transmembrane region" description="Helical" evidence="1">
    <location>
        <begin position="33"/>
        <end position="53"/>
    </location>
</feature>
<dbReference type="Gene3D" id="2.40.50.40">
    <property type="match status" value="1"/>
</dbReference>
<evidence type="ECO:0000313" key="3">
    <source>
        <dbReference type="Proteomes" id="UP000261380"/>
    </source>
</evidence>
<dbReference type="Ensembl" id="ENSXCOT00000028115.1">
    <property type="protein sequence ID" value="ENSXCOP00000027780.1"/>
    <property type="gene ID" value="ENSXCOG00000020715.1"/>
</dbReference>
<keyword evidence="1" id="KW-0472">Membrane</keyword>
<proteinExistence type="predicted"/>
<accession>A0A3B5N1T6</accession>
<reference evidence="2" key="1">
    <citation type="submission" date="2025-08" db="UniProtKB">
        <authorList>
            <consortium name="Ensembl"/>
        </authorList>
    </citation>
    <scope>IDENTIFICATION</scope>
</reference>
<protein>
    <recommendedName>
        <fullName evidence="4">Chemokine interleukin-8-like domain-containing protein</fullName>
    </recommendedName>
</protein>
<keyword evidence="1" id="KW-1133">Transmembrane helix</keyword>
<dbReference type="GO" id="GO:0005576">
    <property type="term" value="C:extracellular region"/>
    <property type="evidence" value="ECO:0007669"/>
    <property type="project" value="InterPro"/>
</dbReference>
<dbReference type="AlphaFoldDB" id="A0A3B5N1T6"/>
<dbReference type="Proteomes" id="UP000261380">
    <property type="component" value="Unplaced"/>
</dbReference>
<dbReference type="InterPro" id="IPR036048">
    <property type="entry name" value="Interleukin_8-like_sf"/>
</dbReference>
<evidence type="ECO:0000313" key="2">
    <source>
        <dbReference type="Ensembl" id="ENSXCOP00000027780.1"/>
    </source>
</evidence>
<name>A0A3B5N1T6_9TELE</name>
<dbReference type="SUPFAM" id="SSF54117">
    <property type="entry name" value="Interleukin 8-like chemokines"/>
    <property type="match status" value="1"/>
</dbReference>
<keyword evidence="3" id="KW-1185">Reference proteome</keyword>
<evidence type="ECO:0008006" key="4">
    <source>
        <dbReference type="Google" id="ProtNLM"/>
    </source>
</evidence>
<reference evidence="2" key="2">
    <citation type="submission" date="2025-09" db="UniProtKB">
        <authorList>
            <consortium name="Ensembl"/>
        </authorList>
    </citation>
    <scope>IDENTIFICATION</scope>
</reference>
<organism evidence="2 3">
    <name type="scientific">Xiphophorus couchianus</name>
    <name type="common">Monterrey platyfish</name>
    <dbReference type="NCBI Taxonomy" id="32473"/>
    <lineage>
        <taxon>Eukaryota</taxon>
        <taxon>Metazoa</taxon>
        <taxon>Chordata</taxon>
        <taxon>Craniata</taxon>
        <taxon>Vertebrata</taxon>
        <taxon>Euteleostomi</taxon>
        <taxon>Actinopterygii</taxon>
        <taxon>Neopterygii</taxon>
        <taxon>Teleostei</taxon>
        <taxon>Neoteleostei</taxon>
        <taxon>Acanthomorphata</taxon>
        <taxon>Ovalentaria</taxon>
        <taxon>Atherinomorphae</taxon>
        <taxon>Cyprinodontiformes</taxon>
        <taxon>Poeciliidae</taxon>
        <taxon>Poeciliinae</taxon>
        <taxon>Xiphophorus</taxon>
    </lineage>
</organism>
<sequence length="85" mass="9647">MYAMSTDTLSCKLLFLFTYLIHCKKISVLNLLSLCYLLVLSLLCFFVWLNTVAGRQMCVRPSASWVKDLISYLETKDVSGANTNL</sequence>
<keyword evidence="1" id="KW-0812">Transmembrane</keyword>